<dbReference type="SUPFAM" id="SSF52833">
    <property type="entry name" value="Thioredoxin-like"/>
    <property type="match status" value="1"/>
</dbReference>
<name>A0A0C1L525_9BACT</name>
<dbReference type="InterPro" id="IPR036249">
    <property type="entry name" value="Thioredoxin-like_sf"/>
</dbReference>
<dbReference type="Gene3D" id="3.40.30.10">
    <property type="entry name" value="Glutaredoxin"/>
    <property type="match status" value="1"/>
</dbReference>
<evidence type="ECO:0000313" key="3">
    <source>
        <dbReference type="Proteomes" id="UP000031408"/>
    </source>
</evidence>
<dbReference type="RefSeq" id="WP_039144419.1">
    <property type="nucleotide sequence ID" value="NZ_JSVC01000045.1"/>
</dbReference>
<sequence length="97" mass="11102">MKPTLTIEYCPKCNWLLRAAYMAQELLTTFVDEIKSVTLEPSEVNGRYTISIDGKVVFDRKSFGGFPEIKEIKQIVRDVVNPEKNLGHADTPPHREH</sequence>
<keyword evidence="3" id="KW-1185">Reference proteome</keyword>
<keyword evidence="1" id="KW-0676">Redox-active center</keyword>
<organism evidence="2 3">
    <name type="scientific">Flavihumibacter solisilvae</name>
    <dbReference type="NCBI Taxonomy" id="1349421"/>
    <lineage>
        <taxon>Bacteria</taxon>
        <taxon>Pseudomonadati</taxon>
        <taxon>Bacteroidota</taxon>
        <taxon>Chitinophagia</taxon>
        <taxon>Chitinophagales</taxon>
        <taxon>Chitinophagaceae</taxon>
        <taxon>Flavihumibacter</taxon>
    </lineage>
</organism>
<dbReference type="OrthoDB" id="9811366at2"/>
<accession>A0A0C1L525</accession>
<dbReference type="Proteomes" id="UP000031408">
    <property type="component" value="Unassembled WGS sequence"/>
</dbReference>
<gene>
    <name evidence="2" type="ORF">OI18_22740</name>
</gene>
<dbReference type="Pfam" id="PF10262">
    <property type="entry name" value="Rdx"/>
    <property type="match status" value="1"/>
</dbReference>
<evidence type="ECO:0000256" key="1">
    <source>
        <dbReference type="ARBA" id="ARBA00023284"/>
    </source>
</evidence>
<dbReference type="STRING" id="1349421.OI18_22740"/>
<evidence type="ECO:0000313" key="2">
    <source>
        <dbReference type="EMBL" id="KIC90718.1"/>
    </source>
</evidence>
<dbReference type="InterPro" id="IPR011893">
    <property type="entry name" value="Selenoprotein_Rdx-typ"/>
</dbReference>
<dbReference type="PANTHER" id="PTHR36417:SF2">
    <property type="entry name" value="SELENOPROTEIN DOMAIN PROTEIN (AFU_ORTHOLOGUE AFUA_1G05220)"/>
    <property type="match status" value="1"/>
</dbReference>
<dbReference type="EMBL" id="JSVC01000045">
    <property type="protein sequence ID" value="KIC90718.1"/>
    <property type="molecule type" value="Genomic_DNA"/>
</dbReference>
<proteinExistence type="predicted"/>
<dbReference type="NCBIfam" id="TIGR02174">
    <property type="entry name" value="CXXU_selWTH"/>
    <property type="match status" value="1"/>
</dbReference>
<reference evidence="2 3" key="1">
    <citation type="submission" date="2014-11" db="EMBL/GenBank/DDBJ databases">
        <title>Genome sequence of Flavihumibacter solisilvae 3-3.</title>
        <authorList>
            <person name="Zhou G."/>
            <person name="Li M."/>
            <person name="Wang G."/>
        </authorList>
    </citation>
    <scope>NUCLEOTIDE SEQUENCE [LARGE SCALE GENOMIC DNA]</scope>
    <source>
        <strain evidence="2 3">3-3</strain>
    </source>
</reference>
<protein>
    <submittedName>
        <fullName evidence="2">SelT/selW/selH selenoprotein</fullName>
    </submittedName>
</protein>
<comment type="caution">
    <text evidence="2">The sequence shown here is derived from an EMBL/GenBank/DDBJ whole genome shotgun (WGS) entry which is preliminary data.</text>
</comment>
<dbReference type="AlphaFoldDB" id="A0A0C1L525"/>
<dbReference type="PANTHER" id="PTHR36417">
    <property type="entry name" value="SELENOPROTEIN DOMAIN PROTEIN (AFU_ORTHOLOGUE AFUA_1G05220)"/>
    <property type="match status" value="1"/>
</dbReference>